<protein>
    <submittedName>
        <fullName evidence="1">Uncharacterized protein</fullName>
    </submittedName>
</protein>
<evidence type="ECO:0000313" key="2">
    <source>
        <dbReference type="Proteomes" id="UP000640614"/>
    </source>
</evidence>
<comment type="caution">
    <text evidence="1">The sequence shown here is derived from an EMBL/GenBank/DDBJ whole genome shotgun (WGS) entry which is preliminary data.</text>
</comment>
<dbReference type="EMBL" id="PRDM01000002">
    <property type="protein sequence ID" value="MBE8725714.1"/>
    <property type="molecule type" value="Genomic_DNA"/>
</dbReference>
<evidence type="ECO:0000313" key="1">
    <source>
        <dbReference type="EMBL" id="MBE8725714.1"/>
    </source>
</evidence>
<sequence length="61" mass="7169">MCFEPIKETVKGFFSFNKIYFEVLDVIKELYFGADFYGSFFDYKICVNLCFCESKSVLSAF</sequence>
<proteinExistence type="predicted"/>
<keyword evidence="2" id="KW-1185">Reference proteome</keyword>
<accession>A0ABR9TK27</accession>
<name>A0ABR9TK27_9FLAO</name>
<reference evidence="1 2" key="1">
    <citation type="submission" date="2018-07" db="EMBL/GenBank/DDBJ databases">
        <title>Genome assembly of strain KB82.</title>
        <authorList>
            <person name="Kukolya J."/>
            <person name="Horvath B."/>
            <person name="Nagy I."/>
            <person name="Toth A."/>
        </authorList>
    </citation>
    <scope>NUCLEOTIDE SEQUENCE [LARGE SCALE GENOMIC DNA]</scope>
    <source>
        <strain evidence="1 2">Kb82</strain>
    </source>
</reference>
<dbReference type="Proteomes" id="UP000640614">
    <property type="component" value="Unassembled WGS sequence"/>
</dbReference>
<organism evidence="1 2">
    <name type="scientific">Flavobacterium hungaricum</name>
    <dbReference type="NCBI Taxonomy" id="2082725"/>
    <lineage>
        <taxon>Bacteria</taxon>
        <taxon>Pseudomonadati</taxon>
        <taxon>Bacteroidota</taxon>
        <taxon>Flavobacteriia</taxon>
        <taxon>Flavobacteriales</taxon>
        <taxon>Flavobacteriaceae</taxon>
        <taxon>Flavobacterium</taxon>
    </lineage>
</organism>
<gene>
    <name evidence="1" type="ORF">C4F50_12230</name>
</gene>